<evidence type="ECO:0000256" key="1">
    <source>
        <dbReference type="ARBA" id="ARBA00001933"/>
    </source>
</evidence>
<accession>A0A4Z1E7S7</accession>
<proteinExistence type="inferred from homology"/>
<dbReference type="EC" id="2.6.1.1" evidence="7"/>
<dbReference type="GO" id="GO:0006532">
    <property type="term" value="P:aspartate biosynthetic process"/>
    <property type="evidence" value="ECO:0007669"/>
    <property type="project" value="TreeGrafter"/>
</dbReference>
<evidence type="ECO:0000256" key="5">
    <source>
        <dbReference type="ARBA" id="ARBA00022679"/>
    </source>
</evidence>
<dbReference type="PROSITE" id="PS00105">
    <property type="entry name" value="AA_TRANSFER_CLASS_1"/>
    <property type="match status" value="1"/>
</dbReference>
<dbReference type="PANTHER" id="PTHR11879">
    <property type="entry name" value="ASPARTATE AMINOTRANSFERASE"/>
    <property type="match status" value="1"/>
</dbReference>
<reference evidence="9 10" key="1">
    <citation type="submission" date="2017-12" db="EMBL/GenBank/DDBJ databases">
        <title>Comparative genomics of Botrytis spp.</title>
        <authorList>
            <person name="Valero-Jimenez C.A."/>
            <person name="Tapia P."/>
            <person name="Veloso J."/>
            <person name="Silva-Moreno E."/>
            <person name="Staats M."/>
            <person name="Valdes J.H."/>
            <person name="Van Kan J.A.L."/>
        </authorList>
    </citation>
    <scope>NUCLEOTIDE SEQUENCE [LARGE SCALE GENOMIC DNA]</scope>
    <source>
        <strain evidence="9 10">Bt9001</strain>
    </source>
</reference>
<organism evidence="9 10">
    <name type="scientific">Botrytis tulipae</name>
    <dbReference type="NCBI Taxonomy" id="87230"/>
    <lineage>
        <taxon>Eukaryota</taxon>
        <taxon>Fungi</taxon>
        <taxon>Dikarya</taxon>
        <taxon>Ascomycota</taxon>
        <taxon>Pezizomycotina</taxon>
        <taxon>Leotiomycetes</taxon>
        <taxon>Helotiales</taxon>
        <taxon>Sclerotiniaceae</taxon>
        <taxon>Botrytis</taxon>
    </lineage>
</organism>
<dbReference type="Gene3D" id="3.90.1150.10">
    <property type="entry name" value="Aspartate Aminotransferase, domain 1"/>
    <property type="match status" value="1"/>
</dbReference>
<feature type="domain" description="Aminotransferase class I/classII large" evidence="8">
    <location>
        <begin position="29"/>
        <end position="408"/>
    </location>
</feature>
<comment type="subunit">
    <text evidence="3 7">Homodimer.</text>
</comment>
<dbReference type="SUPFAM" id="SSF53383">
    <property type="entry name" value="PLP-dependent transferases"/>
    <property type="match status" value="1"/>
</dbReference>
<name>A0A4Z1E7S7_9HELO</name>
<evidence type="ECO:0000313" key="9">
    <source>
        <dbReference type="EMBL" id="TGO08234.1"/>
    </source>
</evidence>
<dbReference type="FunFam" id="3.40.640.10:FF:000066">
    <property type="entry name" value="Aspartate aminotransferase"/>
    <property type="match status" value="1"/>
</dbReference>
<evidence type="ECO:0000256" key="4">
    <source>
        <dbReference type="ARBA" id="ARBA00022576"/>
    </source>
</evidence>
<dbReference type="AlphaFoldDB" id="A0A4Z1E7S7"/>
<evidence type="ECO:0000256" key="3">
    <source>
        <dbReference type="ARBA" id="ARBA00011738"/>
    </source>
</evidence>
<sequence length="415" mass="46550">MLRLANVPPTQPDAAFSLVAAFALDKDENKVDLCPGFYRDHNAKPWVLTSVTQVPQALIVNASFAKAKLHADPNILHEHLPLVGHTGLLRGSQKLVFGTTRDLKRIASIQTVSGTGANHIAALFISTRLKPRKVWISNPSWVNHTEIWRIVNPEIEQKSYPYYDKESHTIDFENMISTLRKEACAGDVIILHACAHNPTGMDMDKHQWEIVAELCQELGLFAIFDLAYQGFATGDVYQDAWAINHFYDKSNMEFAVAQSFSKNFGLYGERVGVLHIVATSAETVTKVTPSIIQLSRAEITSCPSYGARIVAEILETPNMYSQWLQDLRTMSDRMKRMRQSLYEALLHKKVKGSWHYLLTDIGMFSMTGLSHTEVAILREKHHVYLMPSGRISVTGLTENNVEKVAEAFKAVLGVQ</sequence>
<dbReference type="CDD" id="cd00609">
    <property type="entry name" value="AAT_like"/>
    <property type="match status" value="1"/>
</dbReference>
<dbReference type="Proteomes" id="UP000297777">
    <property type="component" value="Unassembled WGS sequence"/>
</dbReference>
<evidence type="ECO:0000256" key="2">
    <source>
        <dbReference type="ARBA" id="ARBA00007441"/>
    </source>
</evidence>
<dbReference type="InterPro" id="IPR004839">
    <property type="entry name" value="Aminotransferase_I/II_large"/>
</dbReference>
<dbReference type="Pfam" id="PF00155">
    <property type="entry name" value="Aminotran_1_2"/>
    <property type="match status" value="1"/>
</dbReference>
<gene>
    <name evidence="9" type="ORF">BTUL_0219g00030</name>
</gene>
<dbReference type="FunFam" id="3.90.1150.10:FF:000001">
    <property type="entry name" value="Aspartate aminotransferase"/>
    <property type="match status" value="1"/>
</dbReference>
<dbReference type="InterPro" id="IPR015422">
    <property type="entry name" value="PyrdxlP-dep_Trfase_small"/>
</dbReference>
<protein>
    <recommendedName>
        <fullName evidence="7">Aspartate aminotransferase</fullName>
        <ecNumber evidence="7">2.6.1.1</ecNumber>
    </recommendedName>
</protein>
<keyword evidence="6" id="KW-0663">Pyridoxal phosphate</keyword>
<keyword evidence="10" id="KW-1185">Reference proteome</keyword>
<evidence type="ECO:0000313" key="10">
    <source>
        <dbReference type="Proteomes" id="UP000297777"/>
    </source>
</evidence>
<dbReference type="Gene3D" id="3.40.640.10">
    <property type="entry name" value="Type I PLP-dependent aspartate aminotransferase-like (Major domain)"/>
    <property type="match status" value="1"/>
</dbReference>
<dbReference type="EMBL" id="PQXH01000219">
    <property type="protein sequence ID" value="TGO08234.1"/>
    <property type="molecule type" value="Genomic_DNA"/>
</dbReference>
<comment type="caution">
    <text evidence="9">The sequence shown here is derived from an EMBL/GenBank/DDBJ whole genome shotgun (WGS) entry which is preliminary data.</text>
</comment>
<comment type="miscellaneous">
    <text evidence="7">In eukaryotes there are cytoplasmic, mitochondrial and chloroplastic isozymes.</text>
</comment>
<comment type="similarity">
    <text evidence="2">Belongs to the class-I pyridoxal-phosphate-dependent aminotransferase family.</text>
</comment>
<dbReference type="InterPro" id="IPR015421">
    <property type="entry name" value="PyrdxlP-dep_Trfase_major"/>
</dbReference>
<dbReference type="GO" id="GO:0005829">
    <property type="term" value="C:cytosol"/>
    <property type="evidence" value="ECO:0007669"/>
    <property type="project" value="TreeGrafter"/>
</dbReference>
<dbReference type="PRINTS" id="PR00799">
    <property type="entry name" value="TRANSAMINASE"/>
</dbReference>
<keyword evidence="4 7" id="KW-0032">Aminotransferase</keyword>
<dbReference type="InterPro" id="IPR015424">
    <property type="entry name" value="PyrdxlP-dep_Trfase"/>
</dbReference>
<dbReference type="InterPro" id="IPR004838">
    <property type="entry name" value="NHTrfase_class1_PyrdxlP-BS"/>
</dbReference>
<evidence type="ECO:0000256" key="7">
    <source>
        <dbReference type="RuleBase" id="RU000480"/>
    </source>
</evidence>
<dbReference type="GO" id="GO:0004069">
    <property type="term" value="F:L-aspartate:2-oxoglutarate aminotransferase activity"/>
    <property type="evidence" value="ECO:0007669"/>
    <property type="project" value="UniProtKB-EC"/>
</dbReference>
<dbReference type="GO" id="GO:0030170">
    <property type="term" value="F:pyridoxal phosphate binding"/>
    <property type="evidence" value="ECO:0007669"/>
    <property type="project" value="InterPro"/>
</dbReference>
<evidence type="ECO:0000259" key="8">
    <source>
        <dbReference type="Pfam" id="PF00155"/>
    </source>
</evidence>
<comment type="catalytic activity">
    <reaction evidence="7">
        <text>L-aspartate + 2-oxoglutarate = oxaloacetate + L-glutamate</text>
        <dbReference type="Rhea" id="RHEA:21824"/>
        <dbReference type="ChEBI" id="CHEBI:16452"/>
        <dbReference type="ChEBI" id="CHEBI:16810"/>
        <dbReference type="ChEBI" id="CHEBI:29985"/>
        <dbReference type="ChEBI" id="CHEBI:29991"/>
        <dbReference type="EC" id="2.6.1.1"/>
    </reaction>
</comment>
<comment type="cofactor">
    <cofactor evidence="1">
        <name>pyridoxal 5'-phosphate</name>
        <dbReference type="ChEBI" id="CHEBI:597326"/>
    </cofactor>
</comment>
<keyword evidence="5 7" id="KW-0808">Transferase</keyword>
<dbReference type="OrthoDB" id="550424at2759"/>
<dbReference type="InterPro" id="IPR000796">
    <property type="entry name" value="Asp_trans"/>
</dbReference>
<evidence type="ECO:0000256" key="6">
    <source>
        <dbReference type="ARBA" id="ARBA00022898"/>
    </source>
</evidence>
<dbReference type="PANTHER" id="PTHR11879:SF20">
    <property type="entry name" value="ASPARTATE AMINOTRANSFERASE"/>
    <property type="match status" value="1"/>
</dbReference>